<dbReference type="SUPFAM" id="SSF53335">
    <property type="entry name" value="S-adenosyl-L-methionine-dependent methyltransferases"/>
    <property type="match status" value="1"/>
</dbReference>
<reference evidence="4 5" key="1">
    <citation type="submission" date="2024-01" db="EMBL/GenBank/DDBJ databases">
        <title>Mariniflexile litorale sp. nov., isolated from the shallow sediments of the Sea of Japan.</title>
        <authorList>
            <person name="Romanenko L."/>
            <person name="Bystritskaya E."/>
            <person name="Isaeva M."/>
        </authorList>
    </citation>
    <scope>NUCLEOTIDE SEQUENCE [LARGE SCALE GENOMIC DNA]</scope>
    <source>
        <strain evidence="4 5">KCTC 32427</strain>
    </source>
</reference>
<name>A0ABV0ABD8_9FLAO</name>
<evidence type="ECO:0000256" key="2">
    <source>
        <dbReference type="ARBA" id="ARBA00022747"/>
    </source>
</evidence>
<dbReference type="Proteomes" id="UP001416393">
    <property type="component" value="Unassembled WGS sequence"/>
</dbReference>
<dbReference type="InterPro" id="IPR029063">
    <property type="entry name" value="SAM-dependent_MTases_sf"/>
</dbReference>
<dbReference type="RefSeq" id="WP_428833356.1">
    <property type="nucleotide sequence ID" value="NZ_JAZHYP010000005.1"/>
</dbReference>
<gene>
    <name evidence="4" type="ORF">VP395_11815</name>
</gene>
<feature type="domain" description="N6 adenine-specific DNA methyltransferase N-terminal" evidence="3">
    <location>
        <begin position="13"/>
        <end position="46"/>
    </location>
</feature>
<dbReference type="EMBL" id="JAZHYP010000005">
    <property type="protein sequence ID" value="MEN3324417.1"/>
    <property type="molecule type" value="Genomic_DNA"/>
</dbReference>
<evidence type="ECO:0000256" key="1">
    <source>
        <dbReference type="ARBA" id="ARBA00006594"/>
    </source>
</evidence>
<evidence type="ECO:0000313" key="4">
    <source>
        <dbReference type="EMBL" id="MEN3324417.1"/>
    </source>
</evidence>
<sequence length="56" mass="6376">MAKKATKNEKSIEEILWDSSKKLRGSVEPSEYKHVVLGLIFLKFTSLHSINETNSL</sequence>
<dbReference type="InterPro" id="IPR022749">
    <property type="entry name" value="D12N6_MeTrfase_N"/>
</dbReference>
<protein>
    <submittedName>
        <fullName evidence="4">Type I restriction-modification system subunit M N-terminal domain-containing protein</fullName>
    </submittedName>
</protein>
<organism evidence="4 5">
    <name type="scientific">Mariniflexile soesokkakense</name>
    <dbReference type="NCBI Taxonomy" id="1343160"/>
    <lineage>
        <taxon>Bacteria</taxon>
        <taxon>Pseudomonadati</taxon>
        <taxon>Bacteroidota</taxon>
        <taxon>Flavobacteriia</taxon>
        <taxon>Flavobacteriales</taxon>
        <taxon>Flavobacteriaceae</taxon>
        <taxon>Mariniflexile</taxon>
    </lineage>
</organism>
<dbReference type="InterPro" id="IPR038333">
    <property type="entry name" value="T1MK-like_N_sf"/>
</dbReference>
<keyword evidence="2" id="KW-0680">Restriction system</keyword>
<accession>A0ABV0ABD8</accession>
<proteinExistence type="inferred from homology"/>
<comment type="caution">
    <text evidence="4">The sequence shown here is derived from an EMBL/GenBank/DDBJ whole genome shotgun (WGS) entry which is preliminary data.</text>
</comment>
<keyword evidence="5" id="KW-1185">Reference proteome</keyword>
<comment type="similarity">
    <text evidence="1">Belongs to the N(4)/N(6)-methyltransferase family.</text>
</comment>
<evidence type="ECO:0000259" key="3">
    <source>
        <dbReference type="Pfam" id="PF12161"/>
    </source>
</evidence>
<evidence type="ECO:0000313" key="5">
    <source>
        <dbReference type="Proteomes" id="UP001416393"/>
    </source>
</evidence>
<dbReference type="Pfam" id="PF12161">
    <property type="entry name" value="HsdM_N"/>
    <property type="match status" value="1"/>
</dbReference>
<dbReference type="Gene3D" id="1.20.1260.30">
    <property type="match status" value="1"/>
</dbReference>